<feature type="domain" description="Aldehyde oxidase/xanthine dehydrogenase a/b hammerhead" evidence="1">
    <location>
        <begin position="223"/>
        <end position="301"/>
    </location>
</feature>
<dbReference type="InterPro" id="IPR012368">
    <property type="entry name" value="OxRdtase_Mopterin-bd_su_IorB"/>
</dbReference>
<dbReference type="InterPro" id="IPR046867">
    <property type="entry name" value="AldOxase/xan_DH_MoCoBD2"/>
</dbReference>
<dbReference type="Gene3D" id="3.90.1170.50">
    <property type="entry name" value="Aldehyde oxidase/xanthine dehydrogenase, a/b hammerhead"/>
    <property type="match status" value="1"/>
</dbReference>
<dbReference type="InterPro" id="IPR037165">
    <property type="entry name" value="AldOxase/xan_DH_Mopterin-bd_sf"/>
</dbReference>
<protein>
    <submittedName>
        <fullName evidence="2">Xanthine dehydrogenase family protein molybdopterin-binding subunit</fullName>
    </submittedName>
</protein>
<gene>
    <name evidence="2" type="ORF">WOB96_07265</name>
</gene>
<dbReference type="RefSeq" id="WP_341370620.1">
    <property type="nucleotide sequence ID" value="NZ_JBBPCO010000006.1"/>
</dbReference>
<dbReference type="SMART" id="SM01008">
    <property type="entry name" value="Ald_Xan_dh_C"/>
    <property type="match status" value="1"/>
</dbReference>
<dbReference type="InterPro" id="IPR008274">
    <property type="entry name" value="AldOxase/xan_DH_MoCoBD1"/>
</dbReference>
<evidence type="ECO:0000313" key="2">
    <source>
        <dbReference type="EMBL" id="MEK8089563.1"/>
    </source>
</evidence>
<dbReference type="SUPFAM" id="SSF56003">
    <property type="entry name" value="Molybdenum cofactor-binding domain"/>
    <property type="match status" value="2"/>
</dbReference>
<dbReference type="InterPro" id="IPR006311">
    <property type="entry name" value="TAT_signal"/>
</dbReference>
<evidence type="ECO:0000259" key="1">
    <source>
        <dbReference type="SMART" id="SM01008"/>
    </source>
</evidence>
<dbReference type="PIRSF" id="PIRSF036389">
    <property type="entry name" value="IOR_B"/>
    <property type="match status" value="1"/>
</dbReference>
<comment type="caution">
    <text evidence="2">The sequence shown here is derived from an EMBL/GenBank/DDBJ whole genome shotgun (WGS) entry which is preliminary data.</text>
</comment>
<dbReference type="InterPro" id="IPR052516">
    <property type="entry name" value="N-heterocyclic_Hydroxylase"/>
</dbReference>
<dbReference type="Pfam" id="PF02738">
    <property type="entry name" value="MoCoBD_1"/>
    <property type="match status" value="1"/>
</dbReference>
<proteinExistence type="predicted"/>
<evidence type="ECO:0000313" key="3">
    <source>
        <dbReference type="Proteomes" id="UP001446205"/>
    </source>
</evidence>
<dbReference type="EMBL" id="JBBPCO010000006">
    <property type="protein sequence ID" value="MEK8089563.1"/>
    <property type="molecule type" value="Genomic_DNA"/>
</dbReference>
<dbReference type="PANTHER" id="PTHR47495">
    <property type="entry name" value="ALDEHYDE DEHYDROGENASE"/>
    <property type="match status" value="1"/>
</dbReference>
<keyword evidence="3" id="KW-1185">Reference proteome</keyword>
<dbReference type="Gene3D" id="3.30.365.10">
    <property type="entry name" value="Aldehyde oxidase/xanthine dehydrogenase, molybdopterin binding domain"/>
    <property type="match status" value="4"/>
</dbReference>
<dbReference type="Proteomes" id="UP001446205">
    <property type="component" value="Unassembled WGS sequence"/>
</dbReference>
<dbReference type="PANTHER" id="PTHR47495:SF2">
    <property type="entry name" value="ALDEHYDE DEHYDROGENASE"/>
    <property type="match status" value="1"/>
</dbReference>
<organism evidence="2 3">
    <name type="scientific">Thermithiobacillus plumbiphilus</name>
    <dbReference type="NCBI Taxonomy" id="1729899"/>
    <lineage>
        <taxon>Bacteria</taxon>
        <taxon>Pseudomonadati</taxon>
        <taxon>Pseudomonadota</taxon>
        <taxon>Acidithiobacillia</taxon>
        <taxon>Acidithiobacillales</taxon>
        <taxon>Thermithiobacillaceae</taxon>
        <taxon>Thermithiobacillus</taxon>
    </lineage>
</organism>
<name>A0ABU9DAU7_9PROT</name>
<dbReference type="InterPro" id="IPR000674">
    <property type="entry name" value="Ald_Oxase/Xan_DH_a/b"/>
</dbReference>
<sequence>MSMNRREFLRASALLGGGFALGVMLPGCGREEKRAPAAAGAAAGSGAATQASAQQAPFKPNAWIRITPDDVVTIVVDKSEMGQGVLTSMPMLVAEDLDADWSRIKLEQAPADEVYKNPMLGMQATGGSSSVPSSWDQLRKAGAAARVMLVSAAAKQWQVEPASLTTEKGVVRNPANGQTLSYGQLATAAAGMPVPQDPPLKPASEFRIIGKPMARTDTPPKTNGTAGYGIDVKVPNMLIATVAHSPVFGGKVGKVDEAAAKKIPGVQAVVPVENGVAVVASDFWTARKGLQALKITWEPGKNANLSSESIHDQAAKLAREPGKVARQEGNFKGGMDKSPRKLQAVYEVPFASHANMEPQNCTAFLHDGICEVWVPTQAQTGVQMTAAKITGMPPEKVIVHTTLLGTGFGRRFEQDFVADAVMVAKATGKPIKLVWTREEDMTHDFYRPYSYHALQAGIDEQGAPRAWQHRVVTDSIMSRAMPQMVKKGIDPSSVEGAEDIAYAIPAILVDYVRQETGVPIGFWRSVGHSHTAFAKESFIDEVAHAAGKDPYEYRRALLTKSPRELGVLELAAQKANWGKAPAGVFQGIAVHKSFGSHVAEVVDLRMENGQPKVQRVVCAIDCGMMVNPDTVRAQVEGSVAYALTAALKGPITLKNGQVQQTNFDNYPALRMNEMPPVEVYFVESGAKPSGVGEPGVPPLAPALANAVFAATGQRLRSLPLQFKA</sequence>
<dbReference type="Pfam" id="PF20256">
    <property type="entry name" value="MoCoBD_2"/>
    <property type="match status" value="2"/>
</dbReference>
<reference evidence="2 3" key="1">
    <citation type="submission" date="2024-04" db="EMBL/GenBank/DDBJ databases">
        <authorList>
            <person name="Abashina T."/>
            <person name="Shaikin A."/>
        </authorList>
    </citation>
    <scope>NUCLEOTIDE SEQUENCE [LARGE SCALE GENOMIC DNA]</scope>
    <source>
        <strain evidence="2 3">AAFK</strain>
    </source>
</reference>
<accession>A0ABU9DAU7</accession>
<dbReference type="PROSITE" id="PS51318">
    <property type="entry name" value="TAT"/>
    <property type="match status" value="1"/>
</dbReference>